<accession>A0A3N6Q7P8</accession>
<sequence length="57" mass="6411">MKKGRGFRGERAKKLDSGEGGEVKQMTITGGYGLSPLSLWWLWRLVVARVLDIISYV</sequence>
<feature type="compositionally biased region" description="Basic and acidic residues" evidence="1">
    <location>
        <begin position="7"/>
        <end position="17"/>
    </location>
</feature>
<name>A0A3N6Q7P8_BRACR</name>
<proteinExistence type="predicted"/>
<reference evidence="2" key="1">
    <citation type="submission" date="2019-12" db="EMBL/GenBank/DDBJ databases">
        <title>Genome sequencing and annotation of Brassica cretica.</title>
        <authorList>
            <person name="Studholme D.J."/>
            <person name="Sarris P."/>
        </authorList>
    </citation>
    <scope>NUCLEOTIDE SEQUENCE</scope>
    <source>
        <strain evidence="2">PFS-109/04</strain>
        <tissue evidence="2">Leaf</tissue>
    </source>
</reference>
<dbReference type="Proteomes" id="UP000712600">
    <property type="component" value="Unassembled WGS sequence"/>
</dbReference>
<evidence type="ECO:0000256" key="1">
    <source>
        <dbReference type="SAM" id="MobiDB-lite"/>
    </source>
</evidence>
<gene>
    <name evidence="2" type="ORF">F2Q69_00053179</name>
</gene>
<dbReference type="EMBL" id="QGKX02002183">
    <property type="protein sequence ID" value="KAF3488985.1"/>
    <property type="molecule type" value="Genomic_DNA"/>
</dbReference>
<feature type="region of interest" description="Disordered" evidence="1">
    <location>
        <begin position="1"/>
        <end position="20"/>
    </location>
</feature>
<evidence type="ECO:0000313" key="2">
    <source>
        <dbReference type="EMBL" id="KAF3488985.1"/>
    </source>
</evidence>
<organism evidence="2 3">
    <name type="scientific">Brassica cretica</name>
    <name type="common">Mustard</name>
    <dbReference type="NCBI Taxonomy" id="69181"/>
    <lineage>
        <taxon>Eukaryota</taxon>
        <taxon>Viridiplantae</taxon>
        <taxon>Streptophyta</taxon>
        <taxon>Embryophyta</taxon>
        <taxon>Tracheophyta</taxon>
        <taxon>Spermatophyta</taxon>
        <taxon>Magnoliopsida</taxon>
        <taxon>eudicotyledons</taxon>
        <taxon>Gunneridae</taxon>
        <taxon>Pentapetalae</taxon>
        <taxon>rosids</taxon>
        <taxon>malvids</taxon>
        <taxon>Brassicales</taxon>
        <taxon>Brassicaceae</taxon>
        <taxon>Brassiceae</taxon>
        <taxon>Brassica</taxon>
    </lineage>
</organism>
<comment type="caution">
    <text evidence="2">The sequence shown here is derived from an EMBL/GenBank/DDBJ whole genome shotgun (WGS) entry which is preliminary data.</text>
</comment>
<dbReference type="AlphaFoldDB" id="A0A3N6Q7P8"/>
<protein>
    <submittedName>
        <fullName evidence="2">Uncharacterized protein</fullName>
    </submittedName>
</protein>
<evidence type="ECO:0000313" key="3">
    <source>
        <dbReference type="Proteomes" id="UP000712600"/>
    </source>
</evidence>